<protein>
    <submittedName>
        <fullName evidence="1">Uncharacterized protein</fullName>
    </submittedName>
</protein>
<name>A0A2P2NN39_RHIMU</name>
<dbReference type="AlphaFoldDB" id="A0A2P2NN39"/>
<evidence type="ECO:0000313" key="1">
    <source>
        <dbReference type="EMBL" id="MBX43881.1"/>
    </source>
</evidence>
<proteinExistence type="predicted"/>
<reference evidence="1" key="1">
    <citation type="submission" date="2018-02" db="EMBL/GenBank/DDBJ databases">
        <title>Rhizophora mucronata_Transcriptome.</title>
        <authorList>
            <person name="Meera S.P."/>
            <person name="Sreeshan A."/>
            <person name="Augustine A."/>
        </authorList>
    </citation>
    <scope>NUCLEOTIDE SEQUENCE</scope>
    <source>
        <tissue evidence="1">Leaf</tissue>
    </source>
</reference>
<dbReference type="EMBL" id="GGEC01063397">
    <property type="protein sequence ID" value="MBX43881.1"/>
    <property type="molecule type" value="Transcribed_RNA"/>
</dbReference>
<accession>A0A2P2NN39</accession>
<organism evidence="1">
    <name type="scientific">Rhizophora mucronata</name>
    <name type="common">Asiatic mangrove</name>
    <dbReference type="NCBI Taxonomy" id="61149"/>
    <lineage>
        <taxon>Eukaryota</taxon>
        <taxon>Viridiplantae</taxon>
        <taxon>Streptophyta</taxon>
        <taxon>Embryophyta</taxon>
        <taxon>Tracheophyta</taxon>
        <taxon>Spermatophyta</taxon>
        <taxon>Magnoliopsida</taxon>
        <taxon>eudicotyledons</taxon>
        <taxon>Gunneridae</taxon>
        <taxon>Pentapetalae</taxon>
        <taxon>rosids</taxon>
        <taxon>fabids</taxon>
        <taxon>Malpighiales</taxon>
        <taxon>Rhizophoraceae</taxon>
        <taxon>Rhizophora</taxon>
    </lineage>
</organism>
<sequence length="60" mass="6966">MKDAEIANVNRSNGPRLFYKYNAIYPTQAYSNLDDYLHRYVTSGTCLVPGWVRNYDGFLI</sequence>